<dbReference type="PANTHER" id="PTHR45023:SF4">
    <property type="entry name" value="GLYCINE-RICH PROTEIN-RELATED"/>
    <property type="match status" value="1"/>
</dbReference>
<sequence>MDPRAPFSFTHLLNDDDDVQQNPPLQPSFPQFSQTQQFSQYSQLQPFPQFHQQGPLFPQFGQFPPMPQFSQPQPAFDAQQWQQFLQWQQYQKTSQMHQTQFLPTQEHVESPSKGKATKKMKKPSKMATENDEQPIKTSRQKWPQSDEVLLAQAMISTSENPITSNNQNVDAFWSKIEKYYNESPPSIIRDAHNLRSYWHMFKYKINRFNELFLQVKSRYRSGWSDDQYIQEARQLYINDLSNKTAAAFTYEHVWNVVKEHGKYNSATHIHGFQPPKRTKTSSSGAYTSSASDAKFGENPEIAISLEDIDKEDFEVQLQQVTTTRSIGRDKAKAKAKLKDKAGIEPSEYDLRKLKLID</sequence>
<keyword evidence="4" id="KW-1185">Reference proteome</keyword>
<dbReference type="Pfam" id="PF14303">
    <property type="entry name" value="NAM-associated"/>
    <property type="match status" value="1"/>
</dbReference>
<name>A0A5N6PNR5_9ASTR</name>
<dbReference type="PANTHER" id="PTHR45023">
    <property type="match status" value="1"/>
</dbReference>
<feature type="compositionally biased region" description="Low complexity" evidence="1">
    <location>
        <begin position="280"/>
        <end position="292"/>
    </location>
</feature>
<dbReference type="EMBL" id="SZYD01000003">
    <property type="protein sequence ID" value="KAD6795564.1"/>
    <property type="molecule type" value="Genomic_DNA"/>
</dbReference>
<feature type="domain" description="No apical meristem-associated C-terminal" evidence="2">
    <location>
        <begin position="247"/>
        <end position="354"/>
    </location>
</feature>
<gene>
    <name evidence="3" type="ORF">E3N88_06460</name>
</gene>
<dbReference type="Proteomes" id="UP000326396">
    <property type="component" value="Linkage Group LG11"/>
</dbReference>
<evidence type="ECO:0000259" key="2">
    <source>
        <dbReference type="Pfam" id="PF14303"/>
    </source>
</evidence>
<feature type="compositionally biased region" description="Low complexity" evidence="1">
    <location>
        <begin position="20"/>
        <end position="40"/>
    </location>
</feature>
<protein>
    <recommendedName>
        <fullName evidence="2">No apical meristem-associated C-terminal domain-containing protein</fullName>
    </recommendedName>
</protein>
<proteinExistence type="predicted"/>
<feature type="region of interest" description="Disordered" evidence="1">
    <location>
        <begin position="1"/>
        <end position="40"/>
    </location>
</feature>
<evidence type="ECO:0000256" key="1">
    <source>
        <dbReference type="SAM" id="MobiDB-lite"/>
    </source>
</evidence>
<dbReference type="InterPro" id="IPR029466">
    <property type="entry name" value="NAM-associated_C"/>
</dbReference>
<feature type="region of interest" description="Disordered" evidence="1">
    <location>
        <begin position="267"/>
        <end position="292"/>
    </location>
</feature>
<dbReference type="AlphaFoldDB" id="A0A5N6PNR5"/>
<accession>A0A5N6PNR5</accession>
<reference evidence="3 4" key="1">
    <citation type="submission" date="2019-05" db="EMBL/GenBank/DDBJ databases">
        <title>Mikania micrantha, genome provides insights into the molecular mechanism of rapid growth.</title>
        <authorList>
            <person name="Liu B."/>
        </authorList>
    </citation>
    <scope>NUCLEOTIDE SEQUENCE [LARGE SCALE GENOMIC DNA]</scope>
    <source>
        <strain evidence="3">NLD-2019</strain>
        <tissue evidence="3">Leaf</tissue>
    </source>
</reference>
<dbReference type="OrthoDB" id="1106203at2759"/>
<feature type="compositionally biased region" description="Basic residues" evidence="1">
    <location>
        <begin position="115"/>
        <end position="124"/>
    </location>
</feature>
<comment type="caution">
    <text evidence="3">The sequence shown here is derived from an EMBL/GenBank/DDBJ whole genome shotgun (WGS) entry which is preliminary data.</text>
</comment>
<feature type="region of interest" description="Disordered" evidence="1">
    <location>
        <begin position="102"/>
        <end position="142"/>
    </location>
</feature>
<organism evidence="3 4">
    <name type="scientific">Mikania micrantha</name>
    <name type="common">bitter vine</name>
    <dbReference type="NCBI Taxonomy" id="192012"/>
    <lineage>
        <taxon>Eukaryota</taxon>
        <taxon>Viridiplantae</taxon>
        <taxon>Streptophyta</taxon>
        <taxon>Embryophyta</taxon>
        <taxon>Tracheophyta</taxon>
        <taxon>Spermatophyta</taxon>
        <taxon>Magnoliopsida</taxon>
        <taxon>eudicotyledons</taxon>
        <taxon>Gunneridae</taxon>
        <taxon>Pentapetalae</taxon>
        <taxon>asterids</taxon>
        <taxon>campanulids</taxon>
        <taxon>Asterales</taxon>
        <taxon>Asteraceae</taxon>
        <taxon>Asteroideae</taxon>
        <taxon>Heliantheae alliance</taxon>
        <taxon>Eupatorieae</taxon>
        <taxon>Mikania</taxon>
    </lineage>
</organism>
<evidence type="ECO:0000313" key="4">
    <source>
        <dbReference type="Proteomes" id="UP000326396"/>
    </source>
</evidence>
<evidence type="ECO:0000313" key="3">
    <source>
        <dbReference type="EMBL" id="KAD6795564.1"/>
    </source>
</evidence>